<evidence type="ECO:0000259" key="2">
    <source>
        <dbReference type="Pfam" id="PF01370"/>
    </source>
</evidence>
<name>A0A124I718_9ACTN</name>
<feature type="region of interest" description="Disordered" evidence="1">
    <location>
        <begin position="129"/>
        <end position="161"/>
    </location>
</feature>
<gene>
    <name evidence="3" type="ORF">AQJ67_36145</name>
</gene>
<dbReference type="GO" id="GO:0005737">
    <property type="term" value="C:cytoplasm"/>
    <property type="evidence" value="ECO:0007669"/>
    <property type="project" value="TreeGrafter"/>
</dbReference>
<dbReference type="Proteomes" id="UP000053429">
    <property type="component" value="Unassembled WGS sequence"/>
</dbReference>
<dbReference type="AlphaFoldDB" id="A0A124I718"/>
<protein>
    <recommendedName>
        <fullName evidence="2">NAD-dependent epimerase/dehydratase domain-containing protein</fullName>
    </recommendedName>
</protein>
<organism evidence="3 4">
    <name type="scientific">Streptomyces caeruleatus</name>
    <dbReference type="NCBI Taxonomy" id="661399"/>
    <lineage>
        <taxon>Bacteria</taxon>
        <taxon>Bacillati</taxon>
        <taxon>Actinomycetota</taxon>
        <taxon>Actinomycetes</taxon>
        <taxon>Kitasatosporales</taxon>
        <taxon>Streptomycetaceae</taxon>
        <taxon>Streptomyces</taxon>
    </lineage>
</organism>
<dbReference type="Gene3D" id="3.40.50.720">
    <property type="entry name" value="NAD(P)-binding Rossmann-like Domain"/>
    <property type="match status" value="1"/>
</dbReference>
<dbReference type="GO" id="GO:0004029">
    <property type="term" value="F:aldehyde dehydrogenase (NAD+) activity"/>
    <property type="evidence" value="ECO:0007669"/>
    <property type="project" value="TreeGrafter"/>
</dbReference>
<feature type="domain" description="NAD-dependent epimerase/dehydratase" evidence="2">
    <location>
        <begin position="17"/>
        <end position="248"/>
    </location>
</feature>
<dbReference type="InterPro" id="IPR001509">
    <property type="entry name" value="Epimerase_deHydtase"/>
</dbReference>
<accession>A0A124I718</accession>
<dbReference type="InterPro" id="IPR036291">
    <property type="entry name" value="NAD(P)-bd_dom_sf"/>
</dbReference>
<dbReference type="OrthoDB" id="9798669at2"/>
<evidence type="ECO:0000313" key="3">
    <source>
        <dbReference type="EMBL" id="KUN94861.1"/>
    </source>
</evidence>
<sequence length="361" mass="38443">MSAPEPTAQDAPLGTAVVTGATGLLGNALVTALLERGTEVRAIVRDEQRARTLLPDHPALRLIAGDVTDVSGFGPHLRGADAVFHLAAYFREYYQPDADTGLLMRTNVTAVRDLLYAAAECGVPTVVHTSSTGALAPDPERGPADEDTANGSPDQRHAYRASKVRAEQVVAEFTERFVTHGVRVPMVLPGWMWGPGDQGPTSAGRLFLAVATGQVRALPRVGNHVVDARDVAQVMLRAALRGRPGRRYIAAGGWHTLEEVCTGIVRSTGTGTVPRAVPPAAAMVAATVMEARARLTGRAPVATRTGVRTLREGHHARFSSLRAARELGATFRPLEQTLADQAAWHRSRGQLPPARVSAGRR</sequence>
<dbReference type="PANTHER" id="PTHR48079:SF6">
    <property type="entry name" value="NAD(P)-BINDING DOMAIN-CONTAINING PROTEIN-RELATED"/>
    <property type="match status" value="1"/>
</dbReference>
<evidence type="ECO:0000256" key="1">
    <source>
        <dbReference type="SAM" id="MobiDB-lite"/>
    </source>
</evidence>
<evidence type="ECO:0000313" key="4">
    <source>
        <dbReference type="Proteomes" id="UP000053429"/>
    </source>
</evidence>
<dbReference type="PANTHER" id="PTHR48079">
    <property type="entry name" value="PROTEIN YEEZ"/>
    <property type="match status" value="1"/>
</dbReference>
<proteinExistence type="predicted"/>
<reference evidence="3 4" key="1">
    <citation type="submission" date="2015-10" db="EMBL/GenBank/DDBJ databases">
        <title>Draft genome sequence of Streptomyces caeruleatus NRRL B-24802, type strain for the species Streptomyces caeruleatus.</title>
        <authorList>
            <person name="Ruckert C."/>
            <person name="Winkler A."/>
            <person name="Kalinowski J."/>
            <person name="Kampfer P."/>
            <person name="Glaeser S."/>
        </authorList>
    </citation>
    <scope>NUCLEOTIDE SEQUENCE [LARGE SCALE GENOMIC DNA]</scope>
    <source>
        <strain evidence="3 4">NRRL B-24802</strain>
    </source>
</reference>
<dbReference type="EMBL" id="LMWY01000050">
    <property type="protein sequence ID" value="KUN94861.1"/>
    <property type="molecule type" value="Genomic_DNA"/>
</dbReference>
<dbReference type="RefSeq" id="WP_062723721.1">
    <property type="nucleotide sequence ID" value="NZ_KQ948939.1"/>
</dbReference>
<dbReference type="InterPro" id="IPR051783">
    <property type="entry name" value="NAD(P)-dependent_oxidoreduct"/>
</dbReference>
<dbReference type="STRING" id="661399.AQJ67_36145"/>
<comment type="caution">
    <text evidence="3">The sequence shown here is derived from an EMBL/GenBank/DDBJ whole genome shotgun (WGS) entry which is preliminary data.</text>
</comment>
<dbReference type="Pfam" id="PF01370">
    <property type="entry name" value="Epimerase"/>
    <property type="match status" value="1"/>
</dbReference>
<dbReference type="SUPFAM" id="SSF51735">
    <property type="entry name" value="NAD(P)-binding Rossmann-fold domains"/>
    <property type="match status" value="1"/>
</dbReference>
<keyword evidence="4" id="KW-1185">Reference proteome</keyword>